<sequence>MSPIDISGAKASLRVDPERQEARVRSDETAASSSASAATKPADSVQLTDTAARLSELQAEVNAAEGVDLERVEAIREQIADGSYEVDADRIADALMTMEKELL</sequence>
<gene>
    <name evidence="11" type="primary">flgM</name>
    <name evidence="11" type="ORF">E0F26_03055</name>
</gene>
<dbReference type="EMBL" id="CP036501">
    <property type="protein sequence ID" value="UZP73780.1"/>
    <property type="molecule type" value="Genomic_DNA"/>
</dbReference>
<protein>
    <recommendedName>
        <fullName evidence="2">Negative regulator of flagellin synthesis</fullName>
    </recommendedName>
    <alternativeName>
        <fullName evidence="8">Anti-sigma-28 factor</fullName>
    </alternativeName>
</protein>
<name>A0ABY6Q4G2_9GAMM</name>
<organism evidence="11 12">
    <name type="scientific">Candidatus Paraluminiphilus aquimaris</name>
    <dbReference type="NCBI Taxonomy" id="2518994"/>
    <lineage>
        <taxon>Bacteria</taxon>
        <taxon>Pseudomonadati</taxon>
        <taxon>Pseudomonadota</taxon>
        <taxon>Gammaproteobacteria</taxon>
        <taxon>Cellvibrionales</taxon>
        <taxon>Halieaceae</taxon>
        <taxon>Candidatus Paraluminiphilus</taxon>
    </lineage>
</organism>
<comment type="similarity">
    <text evidence="1">Belongs to the FlgM family.</text>
</comment>
<feature type="domain" description="Anti-sigma-28 factor FlgM C-terminal" evidence="10">
    <location>
        <begin position="43"/>
        <end position="96"/>
    </location>
</feature>
<evidence type="ECO:0000259" key="10">
    <source>
        <dbReference type="Pfam" id="PF04316"/>
    </source>
</evidence>
<keyword evidence="3" id="KW-0678">Repressor</keyword>
<dbReference type="RefSeq" id="WP_279242576.1">
    <property type="nucleotide sequence ID" value="NZ_CP036501.1"/>
</dbReference>
<evidence type="ECO:0000313" key="12">
    <source>
        <dbReference type="Proteomes" id="UP001317963"/>
    </source>
</evidence>
<dbReference type="Pfam" id="PF04316">
    <property type="entry name" value="FlgM"/>
    <property type="match status" value="1"/>
</dbReference>
<reference evidence="11 12" key="1">
    <citation type="submission" date="2019-02" db="EMBL/GenBank/DDBJ databases">
        <title>Halieaceae_genomes.</title>
        <authorList>
            <person name="Li S.-H."/>
        </authorList>
    </citation>
    <scope>NUCLEOTIDE SEQUENCE [LARGE SCALE GENOMIC DNA]</scope>
    <source>
        <strain evidence="11 12">JH123</strain>
    </source>
</reference>
<evidence type="ECO:0000256" key="5">
    <source>
        <dbReference type="ARBA" id="ARBA00023015"/>
    </source>
</evidence>
<dbReference type="InterPro" id="IPR007412">
    <property type="entry name" value="FlgM"/>
</dbReference>
<feature type="region of interest" description="Disordered" evidence="9">
    <location>
        <begin position="1"/>
        <end position="45"/>
    </location>
</feature>
<proteinExistence type="inferred from homology"/>
<evidence type="ECO:0000256" key="6">
    <source>
        <dbReference type="ARBA" id="ARBA00023163"/>
    </source>
</evidence>
<keyword evidence="4" id="KW-1005">Bacterial flagellum biogenesis</keyword>
<evidence type="ECO:0000256" key="2">
    <source>
        <dbReference type="ARBA" id="ARBA00017823"/>
    </source>
</evidence>
<dbReference type="NCBIfam" id="TIGR03824">
    <property type="entry name" value="FlgM_jcvi"/>
    <property type="match status" value="1"/>
</dbReference>
<feature type="compositionally biased region" description="Basic and acidic residues" evidence="9">
    <location>
        <begin position="13"/>
        <end position="28"/>
    </location>
</feature>
<keyword evidence="5" id="KW-0805">Transcription regulation</keyword>
<evidence type="ECO:0000256" key="8">
    <source>
        <dbReference type="ARBA" id="ARBA00030117"/>
    </source>
</evidence>
<comment type="function">
    <text evidence="7">Responsible for the coupling of flagellin expression to flagellar assembly by preventing expression of the flagellin genes when a component of the middle class of proteins is defective. It negatively regulates flagellar genes by inhibiting the activity of FliA by directly binding to FliA.</text>
</comment>
<dbReference type="InterPro" id="IPR031316">
    <property type="entry name" value="FlgM_C"/>
</dbReference>
<evidence type="ECO:0000313" key="11">
    <source>
        <dbReference type="EMBL" id="UZP73780.1"/>
    </source>
</evidence>
<accession>A0ABY6Q4G2</accession>
<evidence type="ECO:0000256" key="9">
    <source>
        <dbReference type="SAM" id="MobiDB-lite"/>
    </source>
</evidence>
<dbReference type="SUPFAM" id="SSF101498">
    <property type="entry name" value="Anti-sigma factor FlgM"/>
    <property type="match status" value="1"/>
</dbReference>
<dbReference type="InterPro" id="IPR035890">
    <property type="entry name" value="Anti-sigma-28_factor_FlgM_sf"/>
</dbReference>
<dbReference type="Proteomes" id="UP001317963">
    <property type="component" value="Chromosome"/>
</dbReference>
<keyword evidence="12" id="KW-1185">Reference proteome</keyword>
<evidence type="ECO:0000256" key="7">
    <source>
        <dbReference type="ARBA" id="ARBA00024739"/>
    </source>
</evidence>
<keyword evidence="6" id="KW-0804">Transcription</keyword>
<keyword evidence="11" id="KW-0282">Flagellum</keyword>
<evidence type="ECO:0000256" key="3">
    <source>
        <dbReference type="ARBA" id="ARBA00022491"/>
    </source>
</evidence>
<evidence type="ECO:0000256" key="1">
    <source>
        <dbReference type="ARBA" id="ARBA00005322"/>
    </source>
</evidence>
<keyword evidence="11" id="KW-0966">Cell projection</keyword>
<evidence type="ECO:0000256" key="4">
    <source>
        <dbReference type="ARBA" id="ARBA00022795"/>
    </source>
</evidence>
<keyword evidence="11" id="KW-0969">Cilium</keyword>